<evidence type="ECO:0000313" key="2">
    <source>
        <dbReference type="EMBL" id="ETN71783.1"/>
    </source>
</evidence>
<dbReference type="GO" id="GO:2000431">
    <property type="term" value="P:regulation of cytokinesis, actomyosin contractile ring assembly"/>
    <property type="evidence" value="ECO:0007669"/>
    <property type="project" value="InterPro"/>
</dbReference>
<protein>
    <recommendedName>
        <fullName evidence="1">DH domain-containing protein</fullName>
    </recommendedName>
</protein>
<dbReference type="Pfam" id="PF00621">
    <property type="entry name" value="RhoGEF"/>
    <property type="match status" value="1"/>
</dbReference>
<dbReference type="GO" id="GO:0005085">
    <property type="term" value="F:guanyl-nucleotide exchange factor activity"/>
    <property type="evidence" value="ECO:0007669"/>
    <property type="project" value="InterPro"/>
</dbReference>
<dbReference type="Proteomes" id="UP000053676">
    <property type="component" value="Unassembled WGS sequence"/>
</dbReference>
<dbReference type="Gene3D" id="1.20.900.10">
    <property type="entry name" value="Dbl homology (DH) domain"/>
    <property type="match status" value="1"/>
</dbReference>
<dbReference type="GO" id="GO:0005634">
    <property type="term" value="C:nucleus"/>
    <property type="evidence" value="ECO:0007669"/>
    <property type="project" value="InterPro"/>
</dbReference>
<dbReference type="OrthoDB" id="9997817at2759"/>
<evidence type="ECO:0000259" key="1">
    <source>
        <dbReference type="Pfam" id="PF00621"/>
    </source>
</evidence>
<evidence type="ECO:0000313" key="3">
    <source>
        <dbReference type="Proteomes" id="UP000053676"/>
    </source>
</evidence>
<dbReference type="GO" id="GO:0000281">
    <property type="term" value="P:mitotic cytokinesis"/>
    <property type="evidence" value="ECO:0007669"/>
    <property type="project" value="TreeGrafter"/>
</dbReference>
<dbReference type="SUPFAM" id="SSF48065">
    <property type="entry name" value="DBL homology domain (DH-domain)"/>
    <property type="match status" value="1"/>
</dbReference>
<dbReference type="GO" id="GO:0005096">
    <property type="term" value="F:GTPase activator activity"/>
    <property type="evidence" value="ECO:0007669"/>
    <property type="project" value="InterPro"/>
</dbReference>
<gene>
    <name evidence="2" type="ORF">NECAME_14085</name>
</gene>
<dbReference type="PANTHER" id="PTHR16777:SF2">
    <property type="entry name" value="PROTEIN ECT2"/>
    <property type="match status" value="1"/>
</dbReference>
<sequence length="146" mass="17210">MAYELRSWGLTVTRECMRGSVCLKSKVKDALIERVEKEKPIISRPKIVQIFGKIQPIVDLHEEISQKLADLIDNYSEKQCDVAKIWVDANNELLRVYPSYINYCDNARSLLIDACERHPRLRTFIEILRRTKEIQTQTQQFRQQTQ</sequence>
<dbReference type="PANTHER" id="PTHR16777">
    <property type="entry name" value="PROTEIN ECT2"/>
    <property type="match status" value="1"/>
</dbReference>
<dbReference type="GO" id="GO:0005938">
    <property type="term" value="C:cell cortex"/>
    <property type="evidence" value="ECO:0007669"/>
    <property type="project" value="TreeGrafter"/>
</dbReference>
<dbReference type="GO" id="GO:0007399">
    <property type="term" value="P:nervous system development"/>
    <property type="evidence" value="ECO:0007669"/>
    <property type="project" value="TreeGrafter"/>
</dbReference>
<reference evidence="3" key="1">
    <citation type="journal article" date="2014" name="Nat. Genet.">
        <title>Genome of the human hookworm Necator americanus.</title>
        <authorList>
            <person name="Tang Y.T."/>
            <person name="Gao X."/>
            <person name="Rosa B.A."/>
            <person name="Abubucker S."/>
            <person name="Hallsworth-Pepin K."/>
            <person name="Martin J."/>
            <person name="Tyagi R."/>
            <person name="Heizer E."/>
            <person name="Zhang X."/>
            <person name="Bhonagiri-Palsikar V."/>
            <person name="Minx P."/>
            <person name="Warren W.C."/>
            <person name="Wang Q."/>
            <person name="Zhan B."/>
            <person name="Hotez P.J."/>
            <person name="Sternberg P.W."/>
            <person name="Dougall A."/>
            <person name="Gaze S.T."/>
            <person name="Mulvenna J."/>
            <person name="Sotillo J."/>
            <person name="Ranganathan S."/>
            <person name="Rabelo E.M."/>
            <person name="Wilson R.K."/>
            <person name="Felgner P.L."/>
            <person name="Bethony J."/>
            <person name="Hawdon J.M."/>
            <person name="Gasser R.B."/>
            <person name="Loukas A."/>
            <person name="Mitreva M."/>
        </authorList>
    </citation>
    <scope>NUCLEOTIDE SEQUENCE [LARGE SCALE GENOMIC DNA]</scope>
</reference>
<dbReference type="InterPro" id="IPR026817">
    <property type="entry name" value="Ect2"/>
</dbReference>
<dbReference type="KEGG" id="nai:NECAME_14085"/>
<keyword evidence="3" id="KW-1185">Reference proteome</keyword>
<feature type="domain" description="DH" evidence="1">
    <location>
        <begin position="33"/>
        <end position="136"/>
    </location>
</feature>
<dbReference type="EMBL" id="KI666816">
    <property type="protein sequence ID" value="ETN71783.1"/>
    <property type="molecule type" value="Genomic_DNA"/>
</dbReference>
<dbReference type="STRING" id="51031.W2SQM8"/>
<proteinExistence type="predicted"/>
<dbReference type="InterPro" id="IPR035899">
    <property type="entry name" value="DBL_dom_sf"/>
</dbReference>
<accession>W2SQM8</accession>
<dbReference type="InterPro" id="IPR000219">
    <property type="entry name" value="DH_dom"/>
</dbReference>
<name>W2SQM8_NECAM</name>
<organism evidence="2 3">
    <name type="scientific">Necator americanus</name>
    <name type="common">Human hookworm</name>
    <dbReference type="NCBI Taxonomy" id="51031"/>
    <lineage>
        <taxon>Eukaryota</taxon>
        <taxon>Metazoa</taxon>
        <taxon>Ecdysozoa</taxon>
        <taxon>Nematoda</taxon>
        <taxon>Chromadorea</taxon>
        <taxon>Rhabditida</taxon>
        <taxon>Rhabditina</taxon>
        <taxon>Rhabditomorpha</taxon>
        <taxon>Strongyloidea</taxon>
        <taxon>Ancylostomatidae</taxon>
        <taxon>Bunostominae</taxon>
        <taxon>Necator</taxon>
    </lineage>
</organism>
<dbReference type="AlphaFoldDB" id="W2SQM8"/>